<dbReference type="AlphaFoldDB" id="A0A6C0LVT4"/>
<evidence type="ECO:0000313" key="1">
    <source>
        <dbReference type="EMBL" id="QHU33342.1"/>
    </source>
</evidence>
<name>A0A6C0LVT4_9ZZZZ</name>
<reference evidence="1" key="1">
    <citation type="journal article" date="2020" name="Nature">
        <title>Giant virus diversity and host interactions through global metagenomics.</title>
        <authorList>
            <person name="Schulz F."/>
            <person name="Roux S."/>
            <person name="Paez-Espino D."/>
            <person name="Jungbluth S."/>
            <person name="Walsh D.A."/>
            <person name="Denef V.J."/>
            <person name="McMahon K.D."/>
            <person name="Konstantinidis K.T."/>
            <person name="Eloe-Fadrosh E.A."/>
            <person name="Kyrpides N.C."/>
            <person name="Woyke T."/>
        </authorList>
    </citation>
    <scope>NUCLEOTIDE SEQUENCE</scope>
    <source>
        <strain evidence="1">GVMAG-S-1014582-52</strain>
    </source>
</reference>
<organism evidence="1">
    <name type="scientific">viral metagenome</name>
    <dbReference type="NCBI Taxonomy" id="1070528"/>
    <lineage>
        <taxon>unclassified sequences</taxon>
        <taxon>metagenomes</taxon>
        <taxon>organismal metagenomes</taxon>
    </lineage>
</organism>
<proteinExistence type="predicted"/>
<accession>A0A6C0LVT4</accession>
<protein>
    <submittedName>
        <fullName evidence="1">Uncharacterized protein</fullName>
    </submittedName>
</protein>
<sequence>MSTISVPMFIMNSDQYVYDQIKCICMSSNKLDKRQRRVLYVADNAMKIIHNVPNNVLNILNVVIAIRQHANDVFPPLVISQQEIQNFLEAEEIHPIPGDIIQIPLNPTPNVFNEIVETQFDWIQACIALSMVAPLAQQDAVKKAAEAFITTILCDMDGLYDLSCDFFKRIIARLIVVDEVVVHDRILAHRIRYLIKNTDIIFELKGGMAWKRFMEFFSDKREIDQIFSNGDNDTSILINPDLGDYDIVHEFLCTKIRRIMIELIPELMLRLRQFIDYAQERGLVINGHKFPLAHVNVCGFNGEIVDGNSVIVFDQERPIKVQKNELKFVLVDNYQSHFTLLRYKLPFKCLDRILCAEILDISVPHKKDCAIRSSFTDKGTMIMIDHVTVPI</sequence>
<dbReference type="EMBL" id="MN740556">
    <property type="protein sequence ID" value="QHU33342.1"/>
    <property type="molecule type" value="Genomic_DNA"/>
</dbReference>